<evidence type="ECO:0000313" key="3">
    <source>
        <dbReference type="EMBL" id="ACV63397.1"/>
    </source>
</evidence>
<dbReference type="STRING" id="485916.Dtox_2604"/>
<dbReference type="eggNOG" id="ENOG5032YS3">
    <property type="taxonomic scope" value="Bacteria"/>
</dbReference>
<evidence type="ECO:0000256" key="1">
    <source>
        <dbReference type="SAM" id="MobiDB-lite"/>
    </source>
</evidence>
<dbReference type="HOGENOM" id="CLU_105396_3_0_9"/>
<keyword evidence="2" id="KW-0472">Membrane</keyword>
<feature type="transmembrane region" description="Helical" evidence="2">
    <location>
        <begin position="12"/>
        <end position="31"/>
    </location>
</feature>
<dbReference type="KEGG" id="dae:Dtox_2604"/>
<dbReference type="Proteomes" id="UP000002217">
    <property type="component" value="Chromosome"/>
</dbReference>
<dbReference type="InterPro" id="IPR024232">
    <property type="entry name" value="SpoIIIAH"/>
</dbReference>
<dbReference type="Gene3D" id="1.10.287.4300">
    <property type="entry name" value="Stage III sporulation protein AH-like"/>
    <property type="match status" value="1"/>
</dbReference>
<accession>C8W101</accession>
<evidence type="ECO:0000256" key="2">
    <source>
        <dbReference type="SAM" id="Phobius"/>
    </source>
</evidence>
<organism evidence="3 4">
    <name type="scientific">Desulfofarcimen acetoxidans (strain ATCC 49208 / DSM 771 / KCTC 5769 / VKM B-1644 / 5575)</name>
    <name type="common">Desulfotomaculum acetoxidans</name>
    <dbReference type="NCBI Taxonomy" id="485916"/>
    <lineage>
        <taxon>Bacteria</taxon>
        <taxon>Bacillati</taxon>
        <taxon>Bacillota</taxon>
        <taxon>Clostridia</taxon>
        <taxon>Eubacteriales</taxon>
        <taxon>Peptococcaceae</taxon>
        <taxon>Desulfofarcimen</taxon>
    </lineage>
</organism>
<proteinExistence type="predicted"/>
<name>C8W101_DESAS</name>
<protein>
    <recommendedName>
        <fullName evidence="5">Stage III sporulation protein AH</fullName>
    </recommendedName>
</protein>
<reference evidence="3 4" key="1">
    <citation type="journal article" date="2009" name="Stand. Genomic Sci.">
        <title>Complete genome sequence of Desulfotomaculum acetoxidans type strain (5575).</title>
        <authorList>
            <person name="Spring S."/>
            <person name="Lapidus A."/>
            <person name="Schroder M."/>
            <person name="Gleim D."/>
            <person name="Sims D."/>
            <person name="Meincke L."/>
            <person name="Glavina Del Rio T."/>
            <person name="Tice H."/>
            <person name="Copeland A."/>
            <person name="Cheng J.F."/>
            <person name="Lucas S."/>
            <person name="Chen F."/>
            <person name="Nolan M."/>
            <person name="Bruce D."/>
            <person name="Goodwin L."/>
            <person name="Pitluck S."/>
            <person name="Ivanova N."/>
            <person name="Mavromatis K."/>
            <person name="Mikhailova N."/>
            <person name="Pati A."/>
            <person name="Chen A."/>
            <person name="Palaniappan K."/>
            <person name="Land M."/>
            <person name="Hauser L."/>
            <person name="Chang Y.J."/>
            <person name="Jeffries C.D."/>
            <person name="Chain P."/>
            <person name="Saunders E."/>
            <person name="Brettin T."/>
            <person name="Detter J.C."/>
            <person name="Goker M."/>
            <person name="Bristow J."/>
            <person name="Eisen J.A."/>
            <person name="Markowitz V."/>
            <person name="Hugenholtz P."/>
            <person name="Kyrpides N.C."/>
            <person name="Klenk H.P."/>
            <person name="Han C."/>
        </authorList>
    </citation>
    <scope>NUCLEOTIDE SEQUENCE [LARGE SCALE GENOMIC DNA]</scope>
    <source>
        <strain evidence="4">ATCC 49208 / DSM 771 / VKM B-1644</strain>
    </source>
</reference>
<dbReference type="AlphaFoldDB" id="C8W101"/>
<evidence type="ECO:0008006" key="5">
    <source>
        <dbReference type="Google" id="ProtNLM"/>
    </source>
</evidence>
<keyword evidence="4" id="KW-1185">Reference proteome</keyword>
<dbReference type="OrthoDB" id="1680784at2"/>
<feature type="region of interest" description="Disordered" evidence="1">
    <location>
        <begin position="46"/>
        <end position="89"/>
    </location>
</feature>
<keyword evidence="2" id="KW-1133">Transmembrane helix</keyword>
<evidence type="ECO:0000313" key="4">
    <source>
        <dbReference type="Proteomes" id="UP000002217"/>
    </source>
</evidence>
<feature type="compositionally biased region" description="Polar residues" evidence="1">
    <location>
        <begin position="46"/>
        <end position="67"/>
    </location>
</feature>
<dbReference type="InterPro" id="IPR038503">
    <property type="entry name" value="SpoIIIAH_sf"/>
</dbReference>
<dbReference type="EMBL" id="CP001720">
    <property type="protein sequence ID" value="ACV63397.1"/>
    <property type="molecule type" value="Genomic_DNA"/>
</dbReference>
<feature type="compositionally biased region" description="Polar residues" evidence="1">
    <location>
        <begin position="74"/>
        <end position="85"/>
    </location>
</feature>
<keyword evidence="2" id="KW-0812">Transmembrane</keyword>
<sequence length="213" mass="23306">MYFKSIVIKKRTLGLAALVVVGLGLIGLGWLNGQSKFLSRHVSAPADNNSSSLQVNNTGGFKTNSNDVGVAGNVNGSKPQQSNNEAVKDVLTDKNKKTSEFFVEYRLQREKMRGQRVELLREIINNQATSADSRQKAQDQLLVISSNINKETEVENLIRAKGFKDCVVFLQNQSVTVIVQSEEITSEDAARISDIVSRSTGISAQNVVTIPKP</sequence>
<dbReference type="Pfam" id="PF12685">
    <property type="entry name" value="SpoIIIAH"/>
    <property type="match status" value="1"/>
</dbReference>
<dbReference type="RefSeq" id="WP_015758092.1">
    <property type="nucleotide sequence ID" value="NC_013216.1"/>
</dbReference>
<gene>
    <name evidence="3" type="ordered locus">Dtox_2604</name>
</gene>